<evidence type="ECO:0000313" key="2">
    <source>
        <dbReference type="EMBL" id="MBC3874044.1"/>
    </source>
</evidence>
<gene>
    <name evidence="2" type="ORF">H8K55_10605</name>
</gene>
<keyword evidence="3" id="KW-1185">Reference proteome</keyword>
<proteinExistence type="predicted"/>
<dbReference type="Proteomes" id="UP000624279">
    <property type="component" value="Unassembled WGS sequence"/>
</dbReference>
<name>A0ABR6YC16_9BURK</name>
<dbReference type="RefSeq" id="WP_186942081.1">
    <property type="nucleotide sequence ID" value="NZ_JACOGA010000009.1"/>
</dbReference>
<accession>A0ABR6YC16</accession>
<sequence length="211" mass="23953">MGYSISWFAVRNKTPDVLLDELLLKRTGKMSDYPEVPISGRSLPSGWFIVVFNDIEHPLVSAISLAAVSKNCDVIVCMVKEHVMVSTSALWKNGEQIWHVEHDAQTSIDHLQSSGDLPDDYATIVQEYAAQQEDAGGKEADTDYFFEIPLRIAQDIVGFKHDESDFEEESFEEFHTTRSSTQPKPTKTPRPATPDNPQENILKSKPWWKLW</sequence>
<comment type="caution">
    <text evidence="2">The sequence shown here is derived from an EMBL/GenBank/DDBJ whole genome shotgun (WGS) entry which is preliminary data.</text>
</comment>
<organism evidence="2 3">
    <name type="scientific">Undibacterium flavidum</name>
    <dbReference type="NCBI Taxonomy" id="2762297"/>
    <lineage>
        <taxon>Bacteria</taxon>
        <taxon>Pseudomonadati</taxon>
        <taxon>Pseudomonadota</taxon>
        <taxon>Betaproteobacteria</taxon>
        <taxon>Burkholderiales</taxon>
        <taxon>Oxalobacteraceae</taxon>
        <taxon>Undibacterium</taxon>
    </lineage>
</organism>
<protein>
    <submittedName>
        <fullName evidence="2">Uncharacterized protein</fullName>
    </submittedName>
</protein>
<feature type="region of interest" description="Disordered" evidence="1">
    <location>
        <begin position="168"/>
        <end position="211"/>
    </location>
</feature>
<dbReference type="EMBL" id="JACOGA010000009">
    <property type="protein sequence ID" value="MBC3874044.1"/>
    <property type="molecule type" value="Genomic_DNA"/>
</dbReference>
<evidence type="ECO:0000313" key="3">
    <source>
        <dbReference type="Proteomes" id="UP000624279"/>
    </source>
</evidence>
<reference evidence="2 3" key="1">
    <citation type="submission" date="2020-08" db="EMBL/GenBank/DDBJ databases">
        <title>Novel species isolated from subtropical streams in China.</title>
        <authorList>
            <person name="Lu H."/>
        </authorList>
    </citation>
    <scope>NUCLEOTIDE SEQUENCE [LARGE SCALE GENOMIC DNA]</scope>
    <source>
        <strain evidence="2 3">LX15W</strain>
    </source>
</reference>
<evidence type="ECO:0000256" key="1">
    <source>
        <dbReference type="SAM" id="MobiDB-lite"/>
    </source>
</evidence>